<dbReference type="PIRSF" id="PIRSF005426">
    <property type="entry name" value="Frp"/>
    <property type="match status" value="1"/>
</dbReference>
<dbReference type="PANTHER" id="PTHR43425">
    <property type="entry name" value="OXYGEN-INSENSITIVE NADPH NITROREDUCTASE"/>
    <property type="match status" value="1"/>
</dbReference>
<evidence type="ECO:0000313" key="7">
    <source>
        <dbReference type="EMBL" id="AZV42848.1"/>
    </source>
</evidence>
<dbReference type="InterPro" id="IPR016446">
    <property type="entry name" value="Flavin_OxRdtase_Frp"/>
</dbReference>
<dbReference type="InterPro" id="IPR000415">
    <property type="entry name" value="Nitroreductase-like"/>
</dbReference>
<feature type="domain" description="Nitroreductase" evidence="6">
    <location>
        <begin position="9"/>
        <end position="164"/>
    </location>
</feature>
<dbReference type="GO" id="GO:0016491">
    <property type="term" value="F:oxidoreductase activity"/>
    <property type="evidence" value="ECO:0007669"/>
    <property type="project" value="UniProtKB-UniRule"/>
</dbReference>
<evidence type="ECO:0000256" key="2">
    <source>
        <dbReference type="ARBA" id="ARBA00022630"/>
    </source>
</evidence>
<dbReference type="CDD" id="cd02146">
    <property type="entry name" value="NfsA-like"/>
    <property type="match status" value="1"/>
</dbReference>
<dbReference type="Gene3D" id="3.40.109.10">
    <property type="entry name" value="NADH Oxidase"/>
    <property type="match status" value="1"/>
</dbReference>
<keyword evidence="4 5" id="KW-0560">Oxidoreductase</keyword>
<evidence type="ECO:0000313" key="8">
    <source>
        <dbReference type="Proteomes" id="UP000283095"/>
    </source>
</evidence>
<name>A0A3Q9RME1_9BACI</name>
<keyword evidence="3 5" id="KW-0288">FMN</keyword>
<gene>
    <name evidence="7" type="ORF">BAOM_2239</name>
</gene>
<protein>
    <submittedName>
        <fullName evidence="7">FMN reductase</fullName>
    </submittedName>
</protein>
<keyword evidence="5" id="KW-0521">NADP</keyword>
<evidence type="ECO:0000256" key="5">
    <source>
        <dbReference type="PIRNR" id="PIRNR005426"/>
    </source>
</evidence>
<dbReference type="AlphaFoldDB" id="A0A3Q9RME1"/>
<dbReference type="PANTHER" id="PTHR43425:SF2">
    <property type="entry name" value="OXYGEN-INSENSITIVE NADPH NITROREDUCTASE"/>
    <property type="match status" value="1"/>
</dbReference>
<dbReference type="InterPro" id="IPR029479">
    <property type="entry name" value="Nitroreductase"/>
</dbReference>
<proteinExistence type="inferred from homology"/>
<dbReference type="SUPFAM" id="SSF55469">
    <property type="entry name" value="FMN-dependent nitroreductase-like"/>
    <property type="match status" value="1"/>
</dbReference>
<dbReference type="Proteomes" id="UP000283095">
    <property type="component" value="Chromosome"/>
</dbReference>
<evidence type="ECO:0000256" key="3">
    <source>
        <dbReference type="ARBA" id="ARBA00022643"/>
    </source>
</evidence>
<dbReference type="KEGG" id="pasa:BAOM_2239"/>
<evidence type="ECO:0000259" key="6">
    <source>
        <dbReference type="Pfam" id="PF00881"/>
    </source>
</evidence>
<dbReference type="RefSeq" id="WP_127760246.1">
    <property type="nucleotide sequence ID" value="NZ_CP026095.1"/>
</dbReference>
<reference evidence="7 8" key="1">
    <citation type="submission" date="2018-01" db="EMBL/GenBank/DDBJ databases">
        <title>Bacillus asahii Genome sequencing and assembly.</title>
        <authorList>
            <person name="Jiang H."/>
            <person name="Feng Y."/>
            <person name="Zhao F."/>
            <person name="Lin X."/>
        </authorList>
    </citation>
    <scope>NUCLEOTIDE SEQUENCE [LARGE SCALE GENOMIC DNA]</scope>
    <source>
        <strain evidence="7 8">OM18</strain>
    </source>
</reference>
<organism evidence="7 8">
    <name type="scientific">Peribacillus asahii</name>
    <dbReference type="NCBI Taxonomy" id="228899"/>
    <lineage>
        <taxon>Bacteria</taxon>
        <taxon>Bacillati</taxon>
        <taxon>Bacillota</taxon>
        <taxon>Bacilli</taxon>
        <taxon>Bacillales</taxon>
        <taxon>Bacillaceae</taxon>
        <taxon>Peribacillus</taxon>
    </lineage>
</organism>
<accession>A0A3Q9RME1</accession>
<sequence length="247" mass="27863">MNEVIKSLKAHRSFRSYQNKAVDEEQLNQIIQSVQASPNWINGQQYSIIAVKDEERKKKLAELCGNQKHIEEAPVFLVFCADFYRTHLACEMEGTTINTTDDIDTLIVGVTDVGIALGTAVTAAESFGLGTVPIGGIRRNALEVIEMLGLPEYVIPVSGLCIGHPVEDTGQKPRLLKEAVYHEEVYNREQGPLLEEYNERYSRYLQERSKNNRVGTWTKVVSSFFSKRYYQGVAEMLSKQKFPGGRL</sequence>
<dbReference type="OrthoDB" id="9775805at2"/>
<dbReference type="EMBL" id="CP026095">
    <property type="protein sequence ID" value="AZV42848.1"/>
    <property type="molecule type" value="Genomic_DNA"/>
</dbReference>
<dbReference type="Pfam" id="PF00881">
    <property type="entry name" value="Nitroreductase"/>
    <property type="match status" value="1"/>
</dbReference>
<keyword evidence="2 5" id="KW-0285">Flavoprotein</keyword>
<comment type="similarity">
    <text evidence="1 5">Belongs to the flavin oxidoreductase frp family.</text>
</comment>
<evidence type="ECO:0000256" key="4">
    <source>
        <dbReference type="ARBA" id="ARBA00023002"/>
    </source>
</evidence>
<evidence type="ECO:0000256" key="1">
    <source>
        <dbReference type="ARBA" id="ARBA00008366"/>
    </source>
</evidence>